<keyword evidence="2" id="KW-1185">Reference proteome</keyword>
<evidence type="ECO:0000313" key="2">
    <source>
        <dbReference type="Proteomes" id="UP000249819"/>
    </source>
</evidence>
<sequence>MAWISSNALRGADYVENRTKYNGKELQSKEFGDGSGLEWYDYGARMYDAQVGRWHVLDLLSEKMRRHSPYNYAFDNPIKYVDPDGMGPTDIIIRGNQSQEAFRQLQNSTNLQLLQDENGKLAIAGGKAETDADKKLQQAISDKNTIVNINASSENFTKDGVAIVGGAFLGNASFAGGKDDGKVEARQQVNPAQLAIVDDITNSRSGVSMLHEVLEAFIGGEKYANSPTALSSNTEAENANFTKAHDEAVKIDPRKKDDIDTEIKEHKIYIQYNGKEKVINNLEKK</sequence>
<name>A0A327W3T7_9BACT</name>
<dbReference type="InterPro" id="IPR022385">
    <property type="entry name" value="Rhs_assc_core"/>
</dbReference>
<protein>
    <submittedName>
        <fullName evidence="1">RHS repeat-associated protein</fullName>
    </submittedName>
</protein>
<reference evidence="1 2" key="1">
    <citation type="submission" date="2018-06" db="EMBL/GenBank/DDBJ databases">
        <title>Genomic Encyclopedia of Archaeal and Bacterial Type Strains, Phase II (KMG-II): from individual species to whole genera.</title>
        <authorList>
            <person name="Goeker M."/>
        </authorList>
    </citation>
    <scope>NUCLEOTIDE SEQUENCE [LARGE SCALE GENOMIC DNA]</scope>
    <source>
        <strain evidence="1 2">DSM 29821</strain>
    </source>
</reference>
<dbReference type="NCBIfam" id="TIGR03696">
    <property type="entry name" value="Rhs_assc_core"/>
    <property type="match status" value="1"/>
</dbReference>
<evidence type="ECO:0000313" key="1">
    <source>
        <dbReference type="EMBL" id="RAJ83452.1"/>
    </source>
</evidence>
<dbReference type="Proteomes" id="UP000249819">
    <property type="component" value="Unassembled WGS sequence"/>
</dbReference>
<dbReference type="RefSeq" id="WP_111592098.1">
    <property type="nucleotide sequence ID" value="NZ_QLMA01000003.1"/>
</dbReference>
<dbReference type="OrthoDB" id="2972467at2"/>
<gene>
    <name evidence="1" type="ORF">CLV59_103420</name>
</gene>
<accession>A0A327W3T7</accession>
<comment type="caution">
    <text evidence="1">The sequence shown here is derived from an EMBL/GenBank/DDBJ whole genome shotgun (WGS) entry which is preliminary data.</text>
</comment>
<organism evidence="1 2">
    <name type="scientific">Chitinophaga dinghuensis</name>
    <dbReference type="NCBI Taxonomy" id="1539050"/>
    <lineage>
        <taxon>Bacteria</taxon>
        <taxon>Pseudomonadati</taxon>
        <taxon>Bacteroidota</taxon>
        <taxon>Chitinophagia</taxon>
        <taxon>Chitinophagales</taxon>
        <taxon>Chitinophagaceae</taxon>
        <taxon>Chitinophaga</taxon>
    </lineage>
</organism>
<dbReference type="EMBL" id="QLMA01000003">
    <property type="protein sequence ID" value="RAJ83452.1"/>
    <property type="molecule type" value="Genomic_DNA"/>
</dbReference>
<dbReference type="AlphaFoldDB" id="A0A327W3T7"/>
<dbReference type="Gene3D" id="2.180.10.10">
    <property type="entry name" value="RHS repeat-associated core"/>
    <property type="match status" value="1"/>
</dbReference>
<proteinExistence type="predicted"/>